<dbReference type="InterPro" id="IPR013083">
    <property type="entry name" value="Znf_RING/FYVE/PHD"/>
</dbReference>
<name>A0A835HYU1_9MAGN</name>
<comment type="caution">
    <text evidence="13">The sequence shown here is derived from an EMBL/GenBank/DDBJ whole genome shotgun (WGS) entry which is preliminary data.</text>
</comment>
<dbReference type="InterPro" id="IPR036420">
    <property type="entry name" value="BRCT_dom_sf"/>
</dbReference>
<organism evidence="13 14">
    <name type="scientific">Coptis chinensis</name>
    <dbReference type="NCBI Taxonomy" id="261450"/>
    <lineage>
        <taxon>Eukaryota</taxon>
        <taxon>Viridiplantae</taxon>
        <taxon>Streptophyta</taxon>
        <taxon>Embryophyta</taxon>
        <taxon>Tracheophyta</taxon>
        <taxon>Spermatophyta</taxon>
        <taxon>Magnoliopsida</taxon>
        <taxon>Ranunculales</taxon>
        <taxon>Ranunculaceae</taxon>
        <taxon>Coptidoideae</taxon>
        <taxon>Coptis</taxon>
    </lineage>
</organism>
<dbReference type="PROSITE" id="PS50172">
    <property type="entry name" value="BRCT"/>
    <property type="match status" value="2"/>
</dbReference>
<dbReference type="InterPro" id="IPR031099">
    <property type="entry name" value="BRCA1-associated"/>
</dbReference>
<evidence type="ECO:0000256" key="3">
    <source>
        <dbReference type="ARBA" id="ARBA00022737"/>
    </source>
</evidence>
<dbReference type="CDD" id="cd17734">
    <property type="entry name" value="BRCT_Bard1_rpt1"/>
    <property type="match status" value="1"/>
</dbReference>
<dbReference type="GO" id="GO:0008270">
    <property type="term" value="F:zinc ion binding"/>
    <property type="evidence" value="ECO:0007669"/>
    <property type="project" value="UniProtKB-KW"/>
</dbReference>
<evidence type="ECO:0000256" key="6">
    <source>
        <dbReference type="ARBA" id="ARBA00022833"/>
    </source>
</evidence>
<evidence type="ECO:0008006" key="15">
    <source>
        <dbReference type="Google" id="ProtNLM"/>
    </source>
</evidence>
<dbReference type="PROSITE" id="PS50089">
    <property type="entry name" value="ZF_RING_2"/>
    <property type="match status" value="1"/>
</dbReference>
<evidence type="ECO:0000259" key="12">
    <source>
        <dbReference type="PROSITE" id="PS50172"/>
    </source>
</evidence>
<keyword evidence="8" id="KW-0539">Nucleus</keyword>
<feature type="compositionally biased region" description="Basic and acidic residues" evidence="10">
    <location>
        <begin position="146"/>
        <end position="172"/>
    </location>
</feature>
<evidence type="ECO:0000256" key="9">
    <source>
        <dbReference type="PROSITE-ProRule" id="PRU00175"/>
    </source>
</evidence>
<evidence type="ECO:0000256" key="5">
    <source>
        <dbReference type="ARBA" id="ARBA00022771"/>
    </source>
</evidence>
<dbReference type="OrthoDB" id="2384350at2759"/>
<sequence>MAESGNYSHVVNFWMLHFQKMGLELKCSLCLNMLSKPMLLPCDHMFCSTCIPNLTELGSDCPICYRHYTDKDMRRPPYMENILGIYKSMEATLGTSFFQTSFLQSDITGLQKNGDQNQELNSSQLTQASPCSPPSFGETKDSDDDHSDRSGERSAKRSPAEVTVKKENEVGKRAKLCGRPNSAVEDQARNTKRQKLDFELQDMAPTSGINDQSNNLDAENKLEIPPFDAQPRTSYNLCEDPVFTCGFCQSSIVSEEDGLMLCPTHSLQKFPRERSTSEKKPGNNYHSTTKIAIQQPDKVWAASPGTTNEWVICGSSLSSAEKNFLAKFAKITGATVSKDWNPKVTHVIAQTDEKGAFSRTLKALMAILNGSWILKIDWIKACMEAMNPVNEEPYEVSIDVHGCQDGPKNGRERVMEKAPKLFNGLHIHLHGDFEQKYKGILEQLVEAAGGTLVTEDMLTSQSRDREAESSTRLVVYSLELPPEPQTDDLIFMKQRYEQAEKLANETRSWVLGHTWILESIAACKLQPFSCC</sequence>
<evidence type="ECO:0000256" key="1">
    <source>
        <dbReference type="ARBA" id="ARBA00004123"/>
    </source>
</evidence>
<dbReference type="GO" id="GO:0045944">
    <property type="term" value="P:positive regulation of transcription by RNA polymerase II"/>
    <property type="evidence" value="ECO:0007669"/>
    <property type="project" value="TreeGrafter"/>
</dbReference>
<reference evidence="13 14" key="1">
    <citation type="submission" date="2020-10" db="EMBL/GenBank/DDBJ databases">
        <title>The Coptis chinensis genome and diversification of protoberbering-type alkaloids.</title>
        <authorList>
            <person name="Wang B."/>
            <person name="Shu S."/>
            <person name="Song C."/>
            <person name="Liu Y."/>
        </authorList>
    </citation>
    <scope>NUCLEOTIDE SEQUENCE [LARGE SCALE GENOMIC DNA]</scope>
    <source>
        <strain evidence="13">HL-2020</strain>
        <tissue evidence="13">Leaf</tissue>
    </source>
</reference>
<keyword evidence="6" id="KW-0862">Zinc</keyword>
<dbReference type="SUPFAM" id="SSF52113">
    <property type="entry name" value="BRCT domain"/>
    <property type="match status" value="2"/>
</dbReference>
<dbReference type="Pfam" id="PF13923">
    <property type="entry name" value="zf-C3HC4_2"/>
    <property type="match status" value="1"/>
</dbReference>
<proteinExistence type="predicted"/>
<feature type="compositionally biased region" description="Polar residues" evidence="10">
    <location>
        <begin position="113"/>
        <end position="130"/>
    </location>
</feature>
<evidence type="ECO:0000256" key="4">
    <source>
        <dbReference type="ARBA" id="ARBA00022763"/>
    </source>
</evidence>
<feature type="region of interest" description="Disordered" evidence="10">
    <location>
        <begin position="113"/>
        <end position="194"/>
    </location>
</feature>
<dbReference type="PANTHER" id="PTHR13763:SF9">
    <property type="entry name" value="BRCA1-ASSOCIATED RING DOMAIN PROTEIN 1"/>
    <property type="match status" value="1"/>
</dbReference>
<dbReference type="AlphaFoldDB" id="A0A835HYU1"/>
<evidence type="ECO:0000259" key="11">
    <source>
        <dbReference type="PROSITE" id="PS50089"/>
    </source>
</evidence>
<dbReference type="SUPFAM" id="SSF57850">
    <property type="entry name" value="RING/U-box"/>
    <property type="match status" value="1"/>
</dbReference>
<keyword evidence="2" id="KW-0479">Metal-binding</keyword>
<dbReference type="InterPro" id="IPR001841">
    <property type="entry name" value="Znf_RING"/>
</dbReference>
<dbReference type="Gene3D" id="3.40.50.10190">
    <property type="entry name" value="BRCT domain"/>
    <property type="match status" value="2"/>
</dbReference>
<dbReference type="EMBL" id="JADFTS010000005">
    <property type="protein sequence ID" value="KAF9606902.1"/>
    <property type="molecule type" value="Genomic_DNA"/>
</dbReference>
<dbReference type="PANTHER" id="PTHR13763">
    <property type="entry name" value="BREAST CANCER TYPE 1 SUSCEPTIBILITY PROTEIN BRCA1"/>
    <property type="match status" value="1"/>
</dbReference>
<evidence type="ECO:0000256" key="8">
    <source>
        <dbReference type="ARBA" id="ARBA00023242"/>
    </source>
</evidence>
<feature type="domain" description="BRCT" evidence="12">
    <location>
        <begin position="311"/>
        <end position="396"/>
    </location>
</feature>
<dbReference type="GO" id="GO:0004842">
    <property type="term" value="F:ubiquitin-protein transferase activity"/>
    <property type="evidence" value="ECO:0007669"/>
    <property type="project" value="TreeGrafter"/>
</dbReference>
<gene>
    <name evidence="13" type="ORF">IFM89_029501</name>
</gene>
<feature type="domain" description="RING-type" evidence="11">
    <location>
        <begin position="27"/>
        <end position="64"/>
    </location>
</feature>
<evidence type="ECO:0000256" key="7">
    <source>
        <dbReference type="ARBA" id="ARBA00023204"/>
    </source>
</evidence>
<dbReference type="Proteomes" id="UP000631114">
    <property type="component" value="Unassembled WGS sequence"/>
</dbReference>
<dbReference type="SMART" id="SM00292">
    <property type="entry name" value="BRCT"/>
    <property type="match status" value="2"/>
</dbReference>
<comment type="subcellular location">
    <subcellularLocation>
        <location evidence="1">Nucleus</location>
    </subcellularLocation>
</comment>
<dbReference type="SMART" id="SM00184">
    <property type="entry name" value="RING"/>
    <property type="match status" value="1"/>
</dbReference>
<keyword evidence="3" id="KW-0677">Repeat</keyword>
<dbReference type="GO" id="GO:0005634">
    <property type="term" value="C:nucleus"/>
    <property type="evidence" value="ECO:0007669"/>
    <property type="project" value="UniProtKB-SubCell"/>
</dbReference>
<feature type="domain" description="BRCT" evidence="12">
    <location>
        <begin position="417"/>
        <end position="520"/>
    </location>
</feature>
<dbReference type="InterPro" id="IPR017907">
    <property type="entry name" value="Znf_RING_CS"/>
</dbReference>
<dbReference type="Gene3D" id="3.30.40.10">
    <property type="entry name" value="Zinc/RING finger domain, C3HC4 (zinc finger)"/>
    <property type="match status" value="1"/>
</dbReference>
<keyword evidence="4" id="KW-0227">DNA damage</keyword>
<dbReference type="Pfam" id="PF00533">
    <property type="entry name" value="BRCT"/>
    <property type="match status" value="1"/>
</dbReference>
<evidence type="ECO:0000313" key="13">
    <source>
        <dbReference type="EMBL" id="KAF9606902.1"/>
    </source>
</evidence>
<keyword evidence="14" id="KW-1185">Reference proteome</keyword>
<dbReference type="GO" id="GO:0000724">
    <property type="term" value="P:double-strand break repair via homologous recombination"/>
    <property type="evidence" value="ECO:0007669"/>
    <property type="project" value="TreeGrafter"/>
</dbReference>
<evidence type="ECO:0000256" key="10">
    <source>
        <dbReference type="SAM" id="MobiDB-lite"/>
    </source>
</evidence>
<protein>
    <recommendedName>
        <fullName evidence="15">RING-type E3 ubiquitin transferase BRCA1</fullName>
    </recommendedName>
</protein>
<keyword evidence="5 9" id="KW-0863">Zinc-finger</keyword>
<dbReference type="PROSITE" id="PS00518">
    <property type="entry name" value="ZF_RING_1"/>
    <property type="match status" value="1"/>
</dbReference>
<accession>A0A835HYU1</accession>
<evidence type="ECO:0000256" key="2">
    <source>
        <dbReference type="ARBA" id="ARBA00022723"/>
    </source>
</evidence>
<keyword evidence="7" id="KW-0234">DNA repair</keyword>
<evidence type="ECO:0000313" key="14">
    <source>
        <dbReference type="Proteomes" id="UP000631114"/>
    </source>
</evidence>
<dbReference type="InterPro" id="IPR001357">
    <property type="entry name" value="BRCT_dom"/>
</dbReference>
<dbReference type="FunFam" id="3.40.50.10190:FF:000006">
    <property type="entry name" value="Breast cancer type 1 susceptibility protein homolog"/>
    <property type="match status" value="1"/>
</dbReference>